<dbReference type="AlphaFoldDB" id="A0A413F799"/>
<reference evidence="1 2" key="1">
    <citation type="submission" date="2018-08" db="EMBL/GenBank/DDBJ databases">
        <title>A genome reference for cultivated species of the human gut microbiota.</title>
        <authorList>
            <person name="Zou Y."/>
            <person name="Xue W."/>
            <person name="Luo G."/>
        </authorList>
    </citation>
    <scope>NUCLEOTIDE SEQUENCE [LARGE SCALE GENOMIC DNA]</scope>
    <source>
        <strain evidence="1 2">AF04-15</strain>
    </source>
</reference>
<evidence type="ECO:0008006" key="3">
    <source>
        <dbReference type="Google" id="ProtNLM"/>
    </source>
</evidence>
<sequence>MIKREAIAKQFYIDDHAVVYGLLAKAADQLYGERGMKASARATVLYACERGRRMAKRASRDGYPLTPAVYRIYTEWADEQKRMKVETLQLSPNYRMNGTYCVWNETWKQHHLEKYGEIYCTYVDKTMVKAFNPGNELIIHSAQSLGGPGCDFEWPGLCYENEEALRADGALKQSKRQVAVKDFLYHCGHTVSAMGQGYALELGQEGSDRIVCQALEEYCALFGKEKAEAVIRESELDFEEI</sequence>
<dbReference type="InterPro" id="IPR026002">
    <property type="entry name" value="ATC_hydrolase-like"/>
</dbReference>
<evidence type="ECO:0000313" key="2">
    <source>
        <dbReference type="Proteomes" id="UP000283880"/>
    </source>
</evidence>
<organism evidence="1 2">
    <name type="scientific">Enterocloster asparagiformis</name>
    <dbReference type="NCBI Taxonomy" id="333367"/>
    <lineage>
        <taxon>Bacteria</taxon>
        <taxon>Bacillati</taxon>
        <taxon>Bacillota</taxon>
        <taxon>Clostridia</taxon>
        <taxon>Lachnospirales</taxon>
        <taxon>Lachnospiraceae</taxon>
        <taxon>Enterocloster</taxon>
    </lineage>
</organism>
<evidence type="ECO:0000313" key="1">
    <source>
        <dbReference type="EMBL" id="RGX21522.1"/>
    </source>
</evidence>
<dbReference type="OrthoDB" id="1858124at2"/>
<dbReference type="Pfam" id="PF14196">
    <property type="entry name" value="ATC_hydrolase"/>
    <property type="match status" value="1"/>
</dbReference>
<dbReference type="RefSeq" id="WP_007709046.1">
    <property type="nucleotide sequence ID" value="NZ_JAWRJJ010000321.1"/>
</dbReference>
<name>A0A413F799_9FIRM</name>
<accession>A0A413F799</accession>
<dbReference type="EMBL" id="QSBM01000031">
    <property type="protein sequence ID" value="RGX21522.1"/>
    <property type="molecule type" value="Genomic_DNA"/>
</dbReference>
<protein>
    <recommendedName>
        <fullName evidence="3">L-2-amino-thiazoline-4-carboxylic acid hydrolase</fullName>
    </recommendedName>
</protein>
<proteinExistence type="predicted"/>
<gene>
    <name evidence="1" type="ORF">DWV29_26490</name>
</gene>
<comment type="caution">
    <text evidence="1">The sequence shown here is derived from an EMBL/GenBank/DDBJ whole genome shotgun (WGS) entry which is preliminary data.</text>
</comment>
<dbReference type="Proteomes" id="UP000283880">
    <property type="component" value="Unassembled WGS sequence"/>
</dbReference>